<gene>
    <name evidence="2" type="ORF">DES53_12151</name>
</gene>
<organism evidence="2 3">
    <name type="scientific">Roseimicrobium gellanilyticum</name>
    <dbReference type="NCBI Taxonomy" id="748857"/>
    <lineage>
        <taxon>Bacteria</taxon>
        <taxon>Pseudomonadati</taxon>
        <taxon>Verrucomicrobiota</taxon>
        <taxon>Verrucomicrobiia</taxon>
        <taxon>Verrucomicrobiales</taxon>
        <taxon>Verrucomicrobiaceae</taxon>
        <taxon>Roseimicrobium</taxon>
    </lineage>
</organism>
<feature type="transmembrane region" description="Helical" evidence="1">
    <location>
        <begin position="20"/>
        <end position="39"/>
    </location>
</feature>
<accession>A0A366H1A1</accession>
<keyword evidence="1" id="KW-1133">Transmembrane helix</keyword>
<keyword evidence="3" id="KW-1185">Reference proteome</keyword>
<protein>
    <submittedName>
        <fullName evidence="2">Uncharacterized protein</fullName>
    </submittedName>
</protein>
<reference evidence="2 3" key="1">
    <citation type="submission" date="2018-06" db="EMBL/GenBank/DDBJ databases">
        <title>Genomic Encyclopedia of Type Strains, Phase IV (KMG-IV): sequencing the most valuable type-strain genomes for metagenomic binning, comparative biology and taxonomic classification.</title>
        <authorList>
            <person name="Goeker M."/>
        </authorList>
    </citation>
    <scope>NUCLEOTIDE SEQUENCE [LARGE SCALE GENOMIC DNA]</scope>
    <source>
        <strain evidence="2 3">DSM 25532</strain>
    </source>
</reference>
<dbReference type="AlphaFoldDB" id="A0A366H1A1"/>
<feature type="transmembrane region" description="Helical" evidence="1">
    <location>
        <begin position="45"/>
        <end position="64"/>
    </location>
</feature>
<keyword evidence="1" id="KW-0472">Membrane</keyword>
<comment type="caution">
    <text evidence="2">The sequence shown here is derived from an EMBL/GenBank/DDBJ whole genome shotgun (WGS) entry which is preliminary data.</text>
</comment>
<dbReference type="Proteomes" id="UP000253426">
    <property type="component" value="Unassembled WGS sequence"/>
</dbReference>
<evidence type="ECO:0000313" key="2">
    <source>
        <dbReference type="EMBL" id="RBP35531.1"/>
    </source>
</evidence>
<evidence type="ECO:0000313" key="3">
    <source>
        <dbReference type="Proteomes" id="UP000253426"/>
    </source>
</evidence>
<name>A0A366H1A1_9BACT</name>
<sequence length="71" mass="7330">MNVKQPAKGDGVKPSTANYLKAFAFFAIGVVIALAGIYVGETDDAPGAALLGILLMIAMVALGVKTLRHKT</sequence>
<dbReference type="EMBL" id="QNRR01000021">
    <property type="protein sequence ID" value="RBP35531.1"/>
    <property type="molecule type" value="Genomic_DNA"/>
</dbReference>
<evidence type="ECO:0000256" key="1">
    <source>
        <dbReference type="SAM" id="Phobius"/>
    </source>
</evidence>
<dbReference type="RefSeq" id="WP_113962312.1">
    <property type="nucleotide sequence ID" value="NZ_QNRR01000021.1"/>
</dbReference>
<keyword evidence="1" id="KW-0812">Transmembrane</keyword>
<proteinExistence type="predicted"/>